<sequence length="646" mass="74347">MEVMSTKATLQTPFTSDVLHNRNCYAYFLQLKPVINRQINGLLPVFAELQSVMNQEYNDSYPYGDLYSSCIASLEEFIDTNSIEKVKILDNLVQAIYHNDNHILEESSGWINDISAKTRPQNPTANKIKQTIKDTHNSINQQTPNDMGGFLNRLYSLFASNFKPQYGTNLPTIKNYSYKNTLDPIEYRFSTQAQRHNGKTRVSPLFKRWLQINAEKSSSKQPICHIYFNNLALDRGDLNIAGSKEKELTLELHKLEKDPKYKILVITLPAHKGLMDSNHYKVNNDQLPTLSVFNEFLEVAKGKQHKSGISDFRMSREAQKLLFGTSKNKELILKRLLKESFKAQGLDKNHFITTAQQQAIWVHFIKYELTRYIIDTIQPNSFNFSCKDAIDRGALSSSYYNLIRSFELNKPITREEFERSIDAAAASTKGRGMNFHRKIIWNALNVYVNANYTELLANHEKSWLIYWRDMNCPHSQAERLLKMRLKQTIQQLKQLPEDEKNKNPKRLGLKLLYTVHELNEQKASGKRLLLEAVSRTSELIHSSSRKSINEYKSLANELRINHPVLYVLGGLMELLLGVLVYIPSLGYSQKLIDHGRATANTGFFAHNRTKLSDEILAFSLLETHHPKSNQDELSIPLIKNRSDCIV</sequence>
<dbReference type="Proteomes" id="UP000054691">
    <property type="component" value="Unassembled WGS sequence"/>
</dbReference>
<feature type="transmembrane region" description="Helical" evidence="1">
    <location>
        <begin position="564"/>
        <end position="582"/>
    </location>
</feature>
<organism evidence="3 5">
    <name type="scientific">Legionella gratiana</name>
    <dbReference type="NCBI Taxonomy" id="45066"/>
    <lineage>
        <taxon>Bacteria</taxon>
        <taxon>Pseudomonadati</taxon>
        <taxon>Pseudomonadota</taxon>
        <taxon>Gammaproteobacteria</taxon>
        <taxon>Legionellales</taxon>
        <taxon>Legionellaceae</taxon>
        <taxon>Legionella</taxon>
    </lineage>
</organism>
<dbReference type="STRING" id="45066.Lgra_1996"/>
<evidence type="ECO:0000256" key="1">
    <source>
        <dbReference type="SAM" id="Phobius"/>
    </source>
</evidence>
<gene>
    <name evidence="2" type="ORF">Lgra_1996</name>
    <name evidence="3" type="ORF">NCTC12388_01612</name>
</gene>
<name>A0A378JBA0_9GAMM</name>
<reference evidence="2 4" key="1">
    <citation type="submission" date="2015-11" db="EMBL/GenBank/DDBJ databases">
        <title>Genomic analysis of 38 Legionella species identifies large and diverse effector repertoires.</title>
        <authorList>
            <person name="Burstein D."/>
            <person name="Amaro F."/>
            <person name="Zusman T."/>
            <person name="Lifshitz Z."/>
            <person name="Cohen O."/>
            <person name="Gilbert J.A."/>
            <person name="Pupko T."/>
            <person name="Shuman H.A."/>
            <person name="Segal G."/>
        </authorList>
    </citation>
    <scope>NUCLEOTIDE SEQUENCE [LARGE SCALE GENOMIC DNA]</scope>
    <source>
        <strain evidence="2 4">Lyon 8420412</strain>
    </source>
</reference>
<evidence type="ECO:0000313" key="3">
    <source>
        <dbReference type="EMBL" id="STX44626.1"/>
    </source>
</evidence>
<dbReference type="AlphaFoldDB" id="A0A378JBA0"/>
<accession>A0A378JBA0</accession>
<keyword evidence="4" id="KW-1185">Reference proteome</keyword>
<dbReference type="EMBL" id="UGOB01000001">
    <property type="protein sequence ID" value="STX44626.1"/>
    <property type="molecule type" value="Genomic_DNA"/>
</dbReference>
<keyword evidence="1" id="KW-0812">Transmembrane</keyword>
<reference evidence="3 5" key="2">
    <citation type="submission" date="2018-06" db="EMBL/GenBank/DDBJ databases">
        <authorList>
            <consortium name="Pathogen Informatics"/>
            <person name="Doyle S."/>
        </authorList>
    </citation>
    <scope>NUCLEOTIDE SEQUENCE [LARGE SCALE GENOMIC DNA]</scope>
    <source>
        <strain evidence="3 5">NCTC12388</strain>
    </source>
</reference>
<evidence type="ECO:0000313" key="4">
    <source>
        <dbReference type="Proteomes" id="UP000054691"/>
    </source>
</evidence>
<evidence type="ECO:0000313" key="5">
    <source>
        <dbReference type="Proteomes" id="UP000254476"/>
    </source>
</evidence>
<keyword evidence="1" id="KW-1133">Transmembrane helix</keyword>
<proteinExistence type="predicted"/>
<keyword evidence="1" id="KW-0472">Membrane</keyword>
<protein>
    <submittedName>
        <fullName evidence="3">Uncharacterized protein</fullName>
    </submittedName>
</protein>
<evidence type="ECO:0000313" key="2">
    <source>
        <dbReference type="EMBL" id="KTD11030.1"/>
    </source>
</evidence>
<dbReference type="EMBL" id="LNYE01000022">
    <property type="protein sequence ID" value="KTD11030.1"/>
    <property type="molecule type" value="Genomic_DNA"/>
</dbReference>
<dbReference type="Proteomes" id="UP000254476">
    <property type="component" value="Unassembled WGS sequence"/>
</dbReference>